<feature type="domain" description="ADP ribosyltransferase" evidence="1">
    <location>
        <begin position="21"/>
        <end position="194"/>
    </location>
</feature>
<accession>A0AAE3A0I6</accession>
<dbReference type="InterPro" id="IPR003540">
    <property type="entry name" value="ADP-ribosyltransferase"/>
</dbReference>
<dbReference type="AlphaFoldDB" id="A0AAE3A0I6"/>
<dbReference type="Pfam" id="PF03496">
    <property type="entry name" value="ADPrib_exo_Tox"/>
    <property type="match status" value="1"/>
</dbReference>
<dbReference type="Proteomes" id="UP001197795">
    <property type="component" value="Unassembled WGS sequence"/>
</dbReference>
<protein>
    <submittedName>
        <fullName evidence="2">ADP-ribosyltransferase</fullName>
    </submittedName>
</protein>
<dbReference type="Gene3D" id="3.90.176.10">
    <property type="entry name" value="Toxin ADP-ribosyltransferase, Chain A, domain 1"/>
    <property type="match status" value="1"/>
</dbReference>
<dbReference type="GO" id="GO:0005576">
    <property type="term" value="C:extracellular region"/>
    <property type="evidence" value="ECO:0007669"/>
    <property type="project" value="InterPro"/>
</dbReference>
<sequence length="211" mass="24489">MMEYKYNGELYKEFTKDEAYEWGMKNYSHWLINLQDQENMPKTPVEKFFRYYTQGIHYSINRILRYGDIETYVFDNNVLSKDMLIEGVDEIRKNVITENIVVHRYVSKNILRDMKKWGNISGGPIRKGKILLDKGFMSTTLALSSVSGRDYATPFNHSLLTIYVPKGTPGVYVDLISDMHENEMLFAPGLKLKVISSFFGRIIVCVVVNDV</sequence>
<proteinExistence type="predicted"/>
<keyword evidence="3" id="KW-1185">Reference proteome</keyword>
<evidence type="ECO:0000313" key="3">
    <source>
        <dbReference type="Proteomes" id="UP001197795"/>
    </source>
</evidence>
<name>A0AAE3A0I6_9FIRM</name>
<dbReference type="EMBL" id="JAJEPV010000002">
    <property type="protein sequence ID" value="MCC2118251.1"/>
    <property type="molecule type" value="Genomic_DNA"/>
</dbReference>
<comment type="caution">
    <text evidence="2">The sequence shown here is derived from an EMBL/GenBank/DDBJ whole genome shotgun (WGS) entry which is preliminary data.</text>
</comment>
<gene>
    <name evidence="2" type="ORF">LKD75_01360</name>
</gene>
<evidence type="ECO:0000313" key="2">
    <source>
        <dbReference type="EMBL" id="MCC2118251.1"/>
    </source>
</evidence>
<organism evidence="2 3">
    <name type="scientific">Waltera acetigignens</name>
    <dbReference type="NCBI Taxonomy" id="2981769"/>
    <lineage>
        <taxon>Bacteria</taxon>
        <taxon>Bacillati</taxon>
        <taxon>Bacillota</taxon>
        <taxon>Clostridia</taxon>
        <taxon>Lachnospirales</taxon>
        <taxon>Lachnospiraceae</taxon>
        <taxon>Waltera</taxon>
    </lineage>
</organism>
<dbReference type="RefSeq" id="WP_227732004.1">
    <property type="nucleotide sequence ID" value="NZ_JAJEPV010000002.1"/>
</dbReference>
<dbReference type="PROSITE" id="PS51996">
    <property type="entry name" value="TR_MART"/>
    <property type="match status" value="1"/>
</dbReference>
<dbReference type="SUPFAM" id="SSF56399">
    <property type="entry name" value="ADP-ribosylation"/>
    <property type="match status" value="1"/>
</dbReference>
<reference evidence="2 3" key="1">
    <citation type="submission" date="2021-10" db="EMBL/GenBank/DDBJ databases">
        <title>Anaerobic single-cell dispensing facilitates the cultivation of human gut bacteria.</title>
        <authorList>
            <person name="Afrizal A."/>
        </authorList>
    </citation>
    <scope>NUCLEOTIDE SEQUENCE [LARGE SCALE GENOMIC DNA]</scope>
    <source>
        <strain evidence="2 3">CLA-AA-H273</strain>
    </source>
</reference>
<evidence type="ECO:0000259" key="1">
    <source>
        <dbReference type="Pfam" id="PF03496"/>
    </source>
</evidence>